<proteinExistence type="predicted"/>
<gene>
    <name evidence="1" type="ORF">GCM10007387_40100</name>
</gene>
<sequence length="73" mass="7736">MGASQAPIRWSAVRVLANSTSMKTWSAASAGRISIVREVLVDMVILAQVAVVENDSIRAGARAIRLTNLGCQP</sequence>
<dbReference type="EMBL" id="BMWV01000009">
    <property type="protein sequence ID" value="GGY53648.1"/>
    <property type="molecule type" value="Genomic_DNA"/>
</dbReference>
<name>A0AA87XUR1_9BURK</name>
<reference evidence="1" key="2">
    <citation type="submission" date="2022-12" db="EMBL/GenBank/DDBJ databases">
        <authorList>
            <person name="Sun Q."/>
            <person name="Kim S."/>
        </authorList>
    </citation>
    <scope>NUCLEOTIDE SEQUENCE</scope>
    <source>
        <strain evidence="1">KCTC 12343</strain>
    </source>
</reference>
<organism evidence="1 2">
    <name type="scientific">Pseudoduganella albidiflava</name>
    <dbReference type="NCBI Taxonomy" id="321983"/>
    <lineage>
        <taxon>Bacteria</taxon>
        <taxon>Pseudomonadati</taxon>
        <taxon>Pseudomonadota</taxon>
        <taxon>Betaproteobacteria</taxon>
        <taxon>Burkholderiales</taxon>
        <taxon>Oxalobacteraceae</taxon>
        <taxon>Telluria group</taxon>
        <taxon>Pseudoduganella</taxon>
    </lineage>
</organism>
<evidence type="ECO:0000313" key="2">
    <source>
        <dbReference type="Proteomes" id="UP000628442"/>
    </source>
</evidence>
<comment type="caution">
    <text evidence="1">The sequence shown here is derived from an EMBL/GenBank/DDBJ whole genome shotgun (WGS) entry which is preliminary data.</text>
</comment>
<dbReference type="Proteomes" id="UP000628442">
    <property type="component" value="Unassembled WGS sequence"/>
</dbReference>
<evidence type="ECO:0000313" key="1">
    <source>
        <dbReference type="EMBL" id="GGY53648.1"/>
    </source>
</evidence>
<dbReference type="AlphaFoldDB" id="A0AA87XUR1"/>
<protein>
    <submittedName>
        <fullName evidence="1">Uncharacterized protein</fullName>
    </submittedName>
</protein>
<reference evidence="1" key="1">
    <citation type="journal article" date="2014" name="Int. J. Syst. Evol. Microbiol.">
        <title>Complete genome sequence of Corynebacterium casei LMG S-19264T (=DSM 44701T), isolated from a smear-ripened cheese.</title>
        <authorList>
            <consortium name="US DOE Joint Genome Institute (JGI-PGF)"/>
            <person name="Walter F."/>
            <person name="Albersmeier A."/>
            <person name="Kalinowski J."/>
            <person name="Ruckert C."/>
        </authorList>
    </citation>
    <scope>NUCLEOTIDE SEQUENCE</scope>
    <source>
        <strain evidence="1">KCTC 12343</strain>
    </source>
</reference>
<accession>A0AA87XUR1</accession>